<dbReference type="EnsemblPlants" id="Solyc04g049007.1.1">
    <property type="protein sequence ID" value="Solyc04g049007.1.1"/>
    <property type="gene ID" value="Solyc04g049007.1"/>
</dbReference>
<dbReference type="Proteomes" id="UP000004994">
    <property type="component" value="Chromosome 4"/>
</dbReference>
<reference evidence="1" key="1">
    <citation type="journal article" date="2012" name="Nature">
        <title>The tomato genome sequence provides insights into fleshy fruit evolution.</title>
        <authorList>
            <consortium name="Tomato Genome Consortium"/>
        </authorList>
    </citation>
    <scope>NUCLEOTIDE SEQUENCE [LARGE SCALE GENOMIC DNA]</scope>
    <source>
        <strain evidence="1">cv. Heinz 1706</strain>
    </source>
</reference>
<keyword evidence="2" id="KW-1185">Reference proteome</keyword>
<organism evidence="1">
    <name type="scientific">Solanum lycopersicum</name>
    <name type="common">Tomato</name>
    <name type="synonym">Lycopersicon esculentum</name>
    <dbReference type="NCBI Taxonomy" id="4081"/>
    <lineage>
        <taxon>Eukaryota</taxon>
        <taxon>Viridiplantae</taxon>
        <taxon>Streptophyta</taxon>
        <taxon>Embryophyta</taxon>
        <taxon>Tracheophyta</taxon>
        <taxon>Spermatophyta</taxon>
        <taxon>Magnoliopsida</taxon>
        <taxon>eudicotyledons</taxon>
        <taxon>Gunneridae</taxon>
        <taxon>Pentapetalae</taxon>
        <taxon>asterids</taxon>
        <taxon>lamiids</taxon>
        <taxon>Solanales</taxon>
        <taxon>Solanaceae</taxon>
        <taxon>Solanoideae</taxon>
        <taxon>Solaneae</taxon>
        <taxon>Solanum</taxon>
        <taxon>Solanum subgen. Lycopersicon</taxon>
    </lineage>
</organism>
<evidence type="ECO:0000313" key="2">
    <source>
        <dbReference type="Proteomes" id="UP000004994"/>
    </source>
</evidence>
<name>A0A3Q7G2V7_SOLLC</name>
<accession>A0A3Q7G2V7</accession>
<reference evidence="1" key="2">
    <citation type="submission" date="2019-01" db="UniProtKB">
        <authorList>
            <consortium name="EnsemblPlants"/>
        </authorList>
    </citation>
    <scope>IDENTIFICATION</scope>
    <source>
        <strain evidence="1">cv. Heinz 1706</strain>
    </source>
</reference>
<sequence length="264" mass="29746">MEQMIVYYEVSLRLIGLLISADYVADTFKLPLVDWKHRIRSIKEVIHDPVGGYASRDESRVPVDDSRLALFANATSLGLAVFVEEFKRVSSTRLKSSIAYLTSIIILRLKMEYANGRPLDDDSAKAIDMINERMHINERSTNHNSGQDRVPQSSRISSNAEIALPHRTTHLYLLTLFFVFSCFVLYPSVPCVPHSFLPKKVVLCSLHSCFTCSIIRLGGGMLLSHRKELTAFHIRYTTTAIVVSTRSLQPLPIVDLSSLLHISL</sequence>
<evidence type="ECO:0000313" key="1">
    <source>
        <dbReference type="EnsemblPlants" id="Solyc04g049007.1.1"/>
    </source>
</evidence>
<dbReference type="InParanoid" id="A0A3Q7G2V7"/>
<proteinExistence type="predicted"/>
<dbReference type="AlphaFoldDB" id="A0A3Q7G2V7"/>
<dbReference type="Gramene" id="Solyc04g049007.1.1">
    <property type="protein sequence ID" value="Solyc04g049007.1.1"/>
    <property type="gene ID" value="Solyc04g049007.1"/>
</dbReference>
<protein>
    <submittedName>
        <fullName evidence="1">Uncharacterized protein</fullName>
    </submittedName>
</protein>